<dbReference type="Gene3D" id="3.90.700.10">
    <property type="entry name" value="Succinate dehydrogenase/fumarate reductase flavoprotein, catalytic domain"/>
    <property type="match status" value="1"/>
</dbReference>
<dbReference type="InterPro" id="IPR050315">
    <property type="entry name" value="FAD-oxidoreductase_2"/>
</dbReference>
<keyword evidence="5" id="KW-1133">Transmembrane helix</keyword>
<dbReference type="SUPFAM" id="SSF51905">
    <property type="entry name" value="FAD/NAD(P)-binding domain"/>
    <property type="match status" value="1"/>
</dbReference>
<evidence type="ECO:0000313" key="8">
    <source>
        <dbReference type="Proteomes" id="UP000488839"/>
    </source>
</evidence>
<accession>A0A7K1T4T7</accession>
<evidence type="ECO:0000313" key="7">
    <source>
        <dbReference type="EMBL" id="MVN58420.1"/>
    </source>
</evidence>
<dbReference type="GO" id="GO:0033765">
    <property type="term" value="F:steroid dehydrogenase activity, acting on the CH-CH group of donors"/>
    <property type="evidence" value="ECO:0007669"/>
    <property type="project" value="UniProtKB-ARBA"/>
</dbReference>
<dbReference type="PANTHER" id="PTHR43400:SF10">
    <property type="entry name" value="3-OXOSTEROID 1-DEHYDROGENASE"/>
    <property type="match status" value="1"/>
</dbReference>
<evidence type="ECO:0000256" key="1">
    <source>
        <dbReference type="ARBA" id="ARBA00001974"/>
    </source>
</evidence>
<dbReference type="PANTHER" id="PTHR43400">
    <property type="entry name" value="FUMARATE REDUCTASE"/>
    <property type="match status" value="1"/>
</dbReference>
<sequence length="631" mass="67570">MIMSEIGAALSMPCLLALFACISGSFLFQCRQRTPPSRPETFMSHITGTNAFLHGLCGKNCSIAKISVKRKLLQLMLRIANPCLEIERSEAQTVVSLEEDGRVFRSSIRGGMMENALSRRNFIGGALIAGAGMVGAAALSGCAGKAYAKQDTTGIKWDKEADVVIVGGGAAGLWAAVQAYDNNLSAIVLEKQPEESAGGDVRCCGGYLFPISTDPNVLMSTGSFGEANEDLVYGIDEYGTDAIDWLVAHKYMEWADQPYVVIDGAGPGIYKGLLQAAIDAEAEILYETPGLSLITSDEGEVVGVVAGTKDEPLNVKAHYGVLLATGAYTMNKELMANFHLMGMDYFSVGSPHLTGDGLIMAGELGAKLSKLAKGYEIMYLTSKAASKEIGTGMFCLPPDNGSVMIVNQNGDRFIDEFCSFTHNKSTLPLFDFEGDMMQCRADGAHYVNSSMFEIVDQATFDAFTLGNANAGCSWANCMPEEVGGYIWSADNQAELEKGWIMRGETVADIAEAIGISAEKLQASIDKYNADCAAGVDAFGRNPEKMAPLGDGPYYAIELAPSIIYTIGGLTTDEYGRTLTWRNEPIPRLYSAGNIGNVVTYMQPIAVNGCWGQAGVAISSIAELEPWDFDLE</sequence>
<comment type="cofactor">
    <cofactor evidence="1">
        <name>FAD</name>
        <dbReference type="ChEBI" id="CHEBI:57692"/>
    </cofactor>
</comment>
<dbReference type="PRINTS" id="PR00411">
    <property type="entry name" value="PNDRDTASEI"/>
</dbReference>
<dbReference type="Proteomes" id="UP000488839">
    <property type="component" value="Unassembled WGS sequence"/>
</dbReference>
<evidence type="ECO:0000256" key="3">
    <source>
        <dbReference type="ARBA" id="ARBA00022827"/>
    </source>
</evidence>
<organism evidence="7 8">
    <name type="scientific">Adlercreutzia rubneri</name>
    <dbReference type="NCBI Taxonomy" id="2916441"/>
    <lineage>
        <taxon>Bacteria</taxon>
        <taxon>Bacillati</taxon>
        <taxon>Actinomycetota</taxon>
        <taxon>Coriobacteriia</taxon>
        <taxon>Eggerthellales</taxon>
        <taxon>Eggerthellaceae</taxon>
        <taxon>Adlercreutzia</taxon>
    </lineage>
</organism>
<reference evidence="7 8" key="1">
    <citation type="submission" date="2019-11" db="EMBL/GenBank/DDBJ databases">
        <title>Whole genome shotgun sequencing (WGS) data from Adlercreutzia equolifaciens ResAG-91, Eggerthella lenta MRI-F36, MRI-F37, MRI-F40, ResAG-49, ResAG-88, ResAG-121, ResAG-145, and Gordonibacter sp. ResAG-5, ResAG-26, ResAG-43, ResAG-50, ResAG-59.</title>
        <authorList>
            <person name="Stoll D.A."/>
            <person name="Danylec N."/>
            <person name="Franz C.M.A.P."/>
            <person name="Huch M."/>
        </authorList>
    </citation>
    <scope>NUCLEOTIDE SEQUENCE [LARGE SCALE GENOMIC DNA]</scope>
    <source>
        <strain evidence="7 8">ResAG-91</strain>
    </source>
</reference>
<feature type="transmembrane region" description="Helical" evidence="5">
    <location>
        <begin position="6"/>
        <end position="28"/>
    </location>
</feature>
<keyword evidence="5" id="KW-0472">Membrane</keyword>
<feature type="transmembrane region" description="Helical" evidence="5">
    <location>
        <begin position="122"/>
        <end position="141"/>
    </location>
</feature>
<keyword evidence="4" id="KW-0560">Oxidoreductase</keyword>
<dbReference type="InterPro" id="IPR003953">
    <property type="entry name" value="FAD-dep_OxRdtase_2_FAD-bd"/>
</dbReference>
<dbReference type="InterPro" id="IPR027477">
    <property type="entry name" value="Succ_DH/fumarate_Rdtase_cat_sf"/>
</dbReference>
<dbReference type="Gene3D" id="3.50.50.60">
    <property type="entry name" value="FAD/NAD(P)-binding domain"/>
    <property type="match status" value="2"/>
</dbReference>
<keyword evidence="3" id="KW-0274">FAD</keyword>
<comment type="caution">
    <text evidence="7">The sequence shown here is derived from an EMBL/GenBank/DDBJ whole genome shotgun (WGS) entry which is preliminary data.</text>
</comment>
<name>A0A7K1T4T7_9ACTN</name>
<keyword evidence="5" id="KW-0812">Transmembrane</keyword>
<evidence type="ECO:0000256" key="4">
    <source>
        <dbReference type="ARBA" id="ARBA00023002"/>
    </source>
</evidence>
<keyword evidence="8" id="KW-1185">Reference proteome</keyword>
<dbReference type="AlphaFoldDB" id="A0A7K1T4T7"/>
<proteinExistence type="predicted"/>
<protein>
    <submittedName>
        <fullName evidence="7">FAD-binding protein</fullName>
    </submittedName>
</protein>
<feature type="domain" description="FAD-dependent oxidoreductase 2 FAD-binding" evidence="6">
    <location>
        <begin position="162"/>
        <end position="239"/>
    </location>
</feature>
<evidence type="ECO:0000256" key="2">
    <source>
        <dbReference type="ARBA" id="ARBA00022630"/>
    </source>
</evidence>
<dbReference type="EMBL" id="WPOO01000005">
    <property type="protein sequence ID" value="MVN58420.1"/>
    <property type="molecule type" value="Genomic_DNA"/>
</dbReference>
<evidence type="ECO:0000256" key="5">
    <source>
        <dbReference type="SAM" id="Phobius"/>
    </source>
</evidence>
<dbReference type="InterPro" id="IPR036188">
    <property type="entry name" value="FAD/NAD-bd_sf"/>
</dbReference>
<evidence type="ECO:0000259" key="6">
    <source>
        <dbReference type="Pfam" id="PF00890"/>
    </source>
</evidence>
<gene>
    <name evidence="7" type="ORF">GO707_04175</name>
</gene>
<dbReference type="SUPFAM" id="SSF56425">
    <property type="entry name" value="Succinate dehydrogenase/fumarate reductase flavoprotein, catalytic domain"/>
    <property type="match status" value="1"/>
</dbReference>
<feature type="domain" description="FAD-dependent oxidoreductase 2 FAD-binding" evidence="6">
    <location>
        <begin position="264"/>
        <end position="598"/>
    </location>
</feature>
<keyword evidence="2" id="KW-0285">Flavoprotein</keyword>
<dbReference type="Pfam" id="PF00890">
    <property type="entry name" value="FAD_binding_2"/>
    <property type="match status" value="2"/>
</dbReference>